<evidence type="ECO:0000313" key="3">
    <source>
        <dbReference type="Proteomes" id="UP000192578"/>
    </source>
</evidence>
<feature type="region of interest" description="Disordered" evidence="1">
    <location>
        <begin position="26"/>
        <end position="55"/>
    </location>
</feature>
<name>A0A9X6NI57_HYPEX</name>
<dbReference type="Proteomes" id="UP000192578">
    <property type="component" value="Unassembled WGS sequence"/>
</dbReference>
<evidence type="ECO:0000313" key="2">
    <source>
        <dbReference type="EMBL" id="OWA54227.1"/>
    </source>
</evidence>
<dbReference type="PANTHER" id="PTHR46579:SF1">
    <property type="entry name" value="F5_8 TYPE C DOMAIN-CONTAINING PROTEIN"/>
    <property type="match status" value="1"/>
</dbReference>
<comment type="caution">
    <text evidence="2">The sequence shown here is derived from an EMBL/GenBank/DDBJ whole genome shotgun (WGS) entry which is preliminary data.</text>
</comment>
<proteinExistence type="predicted"/>
<accession>A0A9X6NI57</accession>
<dbReference type="PANTHER" id="PTHR46579">
    <property type="entry name" value="F5/8 TYPE C DOMAIN-CONTAINING PROTEIN-RELATED"/>
    <property type="match status" value="1"/>
</dbReference>
<dbReference type="EMBL" id="MTYJ01000383">
    <property type="protein sequence ID" value="OWA54227.1"/>
    <property type="molecule type" value="Genomic_DNA"/>
</dbReference>
<reference evidence="3" key="1">
    <citation type="submission" date="2017-01" db="EMBL/GenBank/DDBJ databases">
        <title>Comparative genomics of anhydrobiosis in the tardigrade Hypsibius dujardini.</title>
        <authorList>
            <person name="Yoshida Y."/>
            <person name="Koutsovoulos G."/>
            <person name="Laetsch D."/>
            <person name="Stevens L."/>
            <person name="Kumar S."/>
            <person name="Horikawa D."/>
            <person name="Ishino K."/>
            <person name="Komine S."/>
            <person name="Tomita M."/>
            <person name="Blaxter M."/>
            <person name="Arakawa K."/>
        </authorList>
    </citation>
    <scope>NUCLEOTIDE SEQUENCE [LARGE SCALE GENOMIC DNA]</scope>
    <source>
        <strain evidence="3">Z151</strain>
    </source>
</reference>
<sequence>MAMHSRNSKRKIEVLEFLEQDRLPIPSSLKVDSEDDEDSDVCNSDSDHDEDVQDPVREKLSKTPGIFTDVGNADGWKIVDVAALVLYLAKSTGVADSALNKFLKLFALVADTPRHRHDEHAKFPCSVHRLHSLLKIDAQSDQQIYYICPATTSGRRRGEQDKVEARCGFRLRRMEECCNYKCPACGSIWDRKVLGKDGNHVVTIPLSQVLTSTLRRFGQFVSPLATTSENNPSEIMNDVLRAREMGLERNDIAILLHSDGAVINKSTAKKLYLTFLQCPNIPLNIRANHWTLVSVWVGADWELPKDRECFLLELSKQLKPGNPTHDPIQWTNKEKEHVSSDAYVVAYLADTPERTSLNGQLSHSAGQGCLYCLQIAECMSHRMCFKYDPTAELKTHAQVLQQTEQWEADDQRTRKARLKQRETQGFKRPSLINNWAKFDAIKVPVHAYILPYVGFCIDCMHAVDEGVAKFLLEMLVEKDSILNTWRELAKMDRLYLQIAVTGNSNRNVRSLRHYKYFKAHELRFFLQHAAPYVTKDFVPKKFYKTICLASRLAFQCTKDNISAADVLELKSLCDRFMTAFQSSFGVEHMKYSIHLMSHLWYAVELYGPLQIVSCYGPEDHIGKITRKVKGRNNITKHIMNAAVMLNKSTELLHTMSLEGGDRDYRVLQAMCCVQGLPRGHYISHGLDGTCRLTGKAIVLGAEDLALMDLINSFAESTFQLRQCFLFRRAAAETGIFLRAGEDDHATCRNESIVMDDQGVVLRITHIIGVLSEGLSKVVATFVCGRQMVQKTVTDMPTVGTRSVLVPHIFAVSSSDTFIIRKTASIYRQLVVLFHDETHGTALVSPPSNRFRPT</sequence>
<evidence type="ECO:0000256" key="1">
    <source>
        <dbReference type="SAM" id="MobiDB-lite"/>
    </source>
</evidence>
<gene>
    <name evidence="2" type="ORF">BV898_18638</name>
</gene>
<protein>
    <submittedName>
        <fullName evidence="2">Uncharacterized protein</fullName>
    </submittedName>
</protein>
<dbReference type="OrthoDB" id="7694954at2759"/>
<organism evidence="2 3">
    <name type="scientific">Hypsibius exemplaris</name>
    <name type="common">Freshwater tardigrade</name>
    <dbReference type="NCBI Taxonomy" id="2072580"/>
    <lineage>
        <taxon>Eukaryota</taxon>
        <taxon>Metazoa</taxon>
        <taxon>Ecdysozoa</taxon>
        <taxon>Tardigrada</taxon>
        <taxon>Eutardigrada</taxon>
        <taxon>Parachela</taxon>
        <taxon>Hypsibioidea</taxon>
        <taxon>Hypsibiidae</taxon>
        <taxon>Hypsibius</taxon>
    </lineage>
</organism>
<keyword evidence="3" id="KW-1185">Reference proteome</keyword>
<dbReference type="AlphaFoldDB" id="A0A9X6NI57"/>